<sequence length="581" mass="67724">MAAPLTEIMTSRICRQFHHRKSLIRLLQRRHTTMIDDDSPSSEEQRLQELKSSFSTGTHTPNAEKPIIPLAALPKATRADTAAIEHIPVTENGYQFKKHPGRMRSDKITEIPEILENTLESIFKDSECKSLETDGRSLYNQLMKRQLPESQSSLTARARKIEPFVISRLSNKQQAKLQELIALPELTEDELKELKNLQNNIQNQIKKRLRFTTYHYRPLQYTADFALKYSYSRMIPNYSVLTECLNEIKRRDPDFEPQSLLNMGSGVGSAVWATNRLWSESVREYYCVDNASEMNKMAMQILKEGDMNRQSMVIPNVYFRDKLPVQKGGRFSLVICAYTLMDFPNQKNRLQLIRELWDRTEDYFILVDVGTYAGFLLIQEARRKLLKMNLPNEDVEVNIFAPCPHNQHCPKFRYAPENMPCNFEVQCQQWKGQSQDRMKERYSYVIFKRGKLAEDMTNEWPRIVFSEVLQKRHKDMAYCTLCCPDGTLSRRSISRGRNGRELYRMTCESQWGDLLPVKLEHEKKESNITMDREDSADDGTGWNNLAEQNMTTDSKKTTSHTKDLFDLDSLYNIKDDSPKEK</sequence>
<dbReference type="Pfam" id="PF09243">
    <property type="entry name" value="Rsm22"/>
    <property type="match status" value="1"/>
</dbReference>
<evidence type="ECO:0000256" key="7">
    <source>
        <dbReference type="ARBA" id="ARBA00045681"/>
    </source>
</evidence>
<dbReference type="GO" id="GO:0046872">
    <property type="term" value="F:metal ion binding"/>
    <property type="evidence" value="ECO:0007669"/>
    <property type="project" value="UniProtKB-KW"/>
</dbReference>
<proteinExistence type="predicted"/>
<dbReference type="InterPro" id="IPR029063">
    <property type="entry name" value="SAM-dependent_MTases_sf"/>
</dbReference>
<dbReference type="InterPro" id="IPR052571">
    <property type="entry name" value="Mt_RNA_Methyltransferase"/>
</dbReference>
<reference evidence="9" key="1">
    <citation type="journal article" date="2012" name="Nature">
        <title>The oyster genome reveals stress adaptation and complexity of shell formation.</title>
        <authorList>
            <person name="Zhang G."/>
            <person name="Fang X."/>
            <person name="Guo X."/>
            <person name="Li L."/>
            <person name="Luo R."/>
            <person name="Xu F."/>
            <person name="Yang P."/>
            <person name="Zhang L."/>
            <person name="Wang X."/>
            <person name="Qi H."/>
            <person name="Xiong Z."/>
            <person name="Que H."/>
            <person name="Xie Y."/>
            <person name="Holland P.W."/>
            <person name="Paps J."/>
            <person name="Zhu Y."/>
            <person name="Wu F."/>
            <person name="Chen Y."/>
            <person name="Wang J."/>
            <person name="Peng C."/>
            <person name="Meng J."/>
            <person name="Yang L."/>
            <person name="Liu J."/>
            <person name="Wen B."/>
            <person name="Zhang N."/>
            <person name="Huang Z."/>
            <person name="Zhu Q."/>
            <person name="Feng Y."/>
            <person name="Mount A."/>
            <person name="Hedgecock D."/>
            <person name="Xu Z."/>
            <person name="Liu Y."/>
            <person name="Domazet-Loso T."/>
            <person name="Du Y."/>
            <person name="Sun X."/>
            <person name="Zhang S."/>
            <person name="Liu B."/>
            <person name="Cheng P."/>
            <person name="Jiang X."/>
            <person name="Li J."/>
            <person name="Fan D."/>
            <person name="Wang W."/>
            <person name="Fu W."/>
            <person name="Wang T."/>
            <person name="Wang B."/>
            <person name="Zhang J."/>
            <person name="Peng Z."/>
            <person name="Li Y."/>
            <person name="Li N."/>
            <person name="Wang J."/>
            <person name="Chen M."/>
            <person name="He Y."/>
            <person name="Tan F."/>
            <person name="Song X."/>
            <person name="Zheng Q."/>
            <person name="Huang R."/>
            <person name="Yang H."/>
            <person name="Du X."/>
            <person name="Chen L."/>
            <person name="Yang M."/>
            <person name="Gaffney P.M."/>
            <person name="Wang S."/>
            <person name="Luo L."/>
            <person name="She Z."/>
            <person name="Ming Y."/>
            <person name="Huang W."/>
            <person name="Zhang S."/>
            <person name="Huang B."/>
            <person name="Zhang Y."/>
            <person name="Qu T."/>
            <person name="Ni P."/>
            <person name="Miao G."/>
            <person name="Wang J."/>
            <person name="Wang Q."/>
            <person name="Steinberg C.E."/>
            <person name="Wang H."/>
            <person name="Li N."/>
            <person name="Qian L."/>
            <person name="Zhang G."/>
            <person name="Li Y."/>
            <person name="Yang H."/>
            <person name="Liu X."/>
            <person name="Wang J."/>
            <person name="Yin Y."/>
            <person name="Wang J."/>
        </authorList>
    </citation>
    <scope>NUCLEOTIDE SEQUENCE [LARGE SCALE GENOMIC DNA]</scope>
    <source>
        <strain evidence="9">05x7-T-G4-1.051#20</strain>
    </source>
</reference>
<keyword evidence="5" id="KW-0411">Iron-sulfur</keyword>
<protein>
    <submittedName>
        <fullName evidence="9">RSM22-like protein, mitochondrial</fullName>
    </submittedName>
</protein>
<dbReference type="SUPFAM" id="SSF53335">
    <property type="entry name" value="S-adenosyl-L-methionine-dependent methyltransferases"/>
    <property type="match status" value="1"/>
</dbReference>
<feature type="region of interest" description="Disordered" evidence="8">
    <location>
        <begin position="525"/>
        <end position="559"/>
    </location>
</feature>
<keyword evidence="4" id="KW-0408">Iron</keyword>
<evidence type="ECO:0000256" key="1">
    <source>
        <dbReference type="ARBA" id="ARBA00004173"/>
    </source>
</evidence>
<dbReference type="PANTHER" id="PTHR13184:SF5">
    <property type="entry name" value="METHYLTRANSFERASE-LIKE PROTEIN 17, MITOCHONDRIAL"/>
    <property type="match status" value="1"/>
</dbReference>
<dbReference type="AlphaFoldDB" id="K1PDV3"/>
<dbReference type="HOGENOM" id="CLU_033285_2_0_1"/>
<dbReference type="InterPro" id="IPR015324">
    <property type="entry name" value="Ribosomal_Rsm22-like"/>
</dbReference>
<comment type="function">
    <text evidence="7">Mitochondrial ribosome (mitoribosome) assembly factor. Binds at the interface of the head and body domains of the mitochondrial small ribosomal subunit (mt-SSU), occluding the mRNA channel and preventing compaction of the head domain towards the body. Probable inactive methyltransferase: retains the characteristic folding and ability to bind S-adenosyl-L-methionine, but it probably lost its methyltransferase activity.</text>
</comment>
<evidence type="ECO:0000313" key="9">
    <source>
        <dbReference type="EMBL" id="EKC19738.1"/>
    </source>
</evidence>
<evidence type="ECO:0000256" key="4">
    <source>
        <dbReference type="ARBA" id="ARBA00023004"/>
    </source>
</evidence>
<feature type="compositionally biased region" description="Polar residues" evidence="8">
    <location>
        <begin position="541"/>
        <end position="550"/>
    </location>
</feature>
<evidence type="ECO:0000256" key="5">
    <source>
        <dbReference type="ARBA" id="ARBA00023014"/>
    </source>
</evidence>
<name>K1PDV3_MAGGI</name>
<dbReference type="GO" id="GO:0008168">
    <property type="term" value="F:methyltransferase activity"/>
    <property type="evidence" value="ECO:0007669"/>
    <property type="project" value="InterPro"/>
</dbReference>
<evidence type="ECO:0000256" key="6">
    <source>
        <dbReference type="ARBA" id="ARBA00023128"/>
    </source>
</evidence>
<comment type="subcellular location">
    <subcellularLocation>
        <location evidence="1">Mitochondrion</location>
    </subcellularLocation>
</comment>
<dbReference type="InParanoid" id="K1PDV3"/>
<dbReference type="FunCoup" id="K1PDV3">
    <property type="interactions" value="1217"/>
</dbReference>
<gene>
    <name evidence="9" type="ORF">CGI_10007743</name>
</gene>
<evidence type="ECO:0000256" key="2">
    <source>
        <dbReference type="ARBA" id="ARBA00022723"/>
    </source>
</evidence>
<evidence type="ECO:0000256" key="3">
    <source>
        <dbReference type="ARBA" id="ARBA00022946"/>
    </source>
</evidence>
<dbReference type="GO" id="GO:0005763">
    <property type="term" value="C:mitochondrial small ribosomal subunit"/>
    <property type="evidence" value="ECO:0007669"/>
    <property type="project" value="TreeGrafter"/>
</dbReference>
<dbReference type="GO" id="GO:0003735">
    <property type="term" value="F:structural constituent of ribosome"/>
    <property type="evidence" value="ECO:0007669"/>
    <property type="project" value="TreeGrafter"/>
</dbReference>
<keyword evidence="2" id="KW-0479">Metal-binding</keyword>
<keyword evidence="6" id="KW-0496">Mitochondrion</keyword>
<dbReference type="EMBL" id="JH816751">
    <property type="protein sequence ID" value="EKC19738.1"/>
    <property type="molecule type" value="Genomic_DNA"/>
</dbReference>
<keyword evidence="3" id="KW-0809">Transit peptide</keyword>
<dbReference type="PANTHER" id="PTHR13184">
    <property type="entry name" value="37S RIBOSOMAL PROTEIN S22"/>
    <property type="match status" value="1"/>
</dbReference>
<dbReference type="GO" id="GO:0006412">
    <property type="term" value="P:translation"/>
    <property type="evidence" value="ECO:0007669"/>
    <property type="project" value="InterPro"/>
</dbReference>
<organism evidence="9">
    <name type="scientific">Magallana gigas</name>
    <name type="common">Pacific oyster</name>
    <name type="synonym">Crassostrea gigas</name>
    <dbReference type="NCBI Taxonomy" id="29159"/>
    <lineage>
        <taxon>Eukaryota</taxon>
        <taxon>Metazoa</taxon>
        <taxon>Spiralia</taxon>
        <taxon>Lophotrochozoa</taxon>
        <taxon>Mollusca</taxon>
        <taxon>Bivalvia</taxon>
        <taxon>Autobranchia</taxon>
        <taxon>Pteriomorphia</taxon>
        <taxon>Ostreida</taxon>
        <taxon>Ostreoidea</taxon>
        <taxon>Ostreidae</taxon>
        <taxon>Magallana</taxon>
    </lineage>
</organism>
<dbReference type="GO" id="GO:0051536">
    <property type="term" value="F:iron-sulfur cluster binding"/>
    <property type="evidence" value="ECO:0007669"/>
    <property type="project" value="UniProtKB-KW"/>
</dbReference>
<dbReference type="Gene3D" id="3.40.50.150">
    <property type="entry name" value="Vaccinia Virus protein VP39"/>
    <property type="match status" value="1"/>
</dbReference>
<accession>K1PDV3</accession>
<evidence type="ECO:0000256" key="8">
    <source>
        <dbReference type="SAM" id="MobiDB-lite"/>
    </source>
</evidence>